<reference evidence="2 3" key="1">
    <citation type="submission" date="2020-08" db="EMBL/GenBank/DDBJ databases">
        <title>Sequencing the genomes of 1000 actinobacteria strains.</title>
        <authorList>
            <person name="Klenk H.-P."/>
        </authorList>
    </citation>
    <scope>NUCLEOTIDE SEQUENCE [LARGE SCALE GENOMIC DNA]</scope>
    <source>
        <strain evidence="2 3">DSM 46887</strain>
    </source>
</reference>
<dbReference type="SUPFAM" id="SSF52833">
    <property type="entry name" value="Thioredoxin-like"/>
    <property type="match status" value="1"/>
</dbReference>
<dbReference type="Proteomes" id="UP000540685">
    <property type="component" value="Unassembled WGS sequence"/>
</dbReference>
<evidence type="ECO:0000313" key="2">
    <source>
        <dbReference type="EMBL" id="MBB5819746.1"/>
    </source>
</evidence>
<evidence type="ECO:0000259" key="1">
    <source>
        <dbReference type="Pfam" id="PF00085"/>
    </source>
</evidence>
<dbReference type="Gene3D" id="3.40.30.10">
    <property type="entry name" value="Glutaredoxin"/>
    <property type="match status" value="1"/>
</dbReference>
<gene>
    <name evidence="2" type="ORF">F4562_002808</name>
</gene>
<accession>A0A7W9MGQ3</accession>
<feature type="domain" description="Thioredoxin" evidence="1">
    <location>
        <begin position="48"/>
        <end position="128"/>
    </location>
</feature>
<dbReference type="EMBL" id="JACHMP010000001">
    <property type="protein sequence ID" value="MBB5819746.1"/>
    <property type="molecule type" value="Genomic_DNA"/>
</dbReference>
<dbReference type="InterPro" id="IPR036249">
    <property type="entry name" value="Thioredoxin-like_sf"/>
</dbReference>
<evidence type="ECO:0000313" key="3">
    <source>
        <dbReference type="Proteomes" id="UP000540685"/>
    </source>
</evidence>
<keyword evidence="3" id="KW-1185">Reference proteome</keyword>
<dbReference type="GO" id="GO:0016853">
    <property type="term" value="F:isomerase activity"/>
    <property type="evidence" value="ECO:0007669"/>
    <property type="project" value="UniProtKB-KW"/>
</dbReference>
<keyword evidence="2" id="KW-0413">Isomerase</keyword>
<organism evidence="2 3">
    <name type="scientific">Streptosporangium becharense</name>
    <dbReference type="NCBI Taxonomy" id="1816182"/>
    <lineage>
        <taxon>Bacteria</taxon>
        <taxon>Bacillati</taxon>
        <taxon>Actinomycetota</taxon>
        <taxon>Actinomycetes</taxon>
        <taxon>Streptosporangiales</taxon>
        <taxon>Streptosporangiaceae</taxon>
        <taxon>Streptosporangium</taxon>
    </lineage>
</organism>
<protein>
    <submittedName>
        <fullName evidence="2">Thiol-disulfide isomerase/thioredoxin</fullName>
    </submittedName>
</protein>
<dbReference type="CDD" id="cd02947">
    <property type="entry name" value="TRX_family"/>
    <property type="match status" value="1"/>
</dbReference>
<sequence>MTGSTVVLVTLALATLVGVVMRWRGGVPREVRGDVERLTSGDIQAELGERATLVQFSSAFCQPCRATRRVLGEVAAMVPGVAHVEIDAEARLDLVRTLNILRTPTVLVLDASGRVVRRASGQPRKADVIGALGQAVGE</sequence>
<dbReference type="Pfam" id="PF00085">
    <property type="entry name" value="Thioredoxin"/>
    <property type="match status" value="1"/>
</dbReference>
<dbReference type="InterPro" id="IPR013766">
    <property type="entry name" value="Thioredoxin_domain"/>
</dbReference>
<name>A0A7W9MGQ3_9ACTN</name>
<proteinExistence type="predicted"/>
<dbReference type="AlphaFoldDB" id="A0A7W9MGQ3"/>
<comment type="caution">
    <text evidence="2">The sequence shown here is derived from an EMBL/GenBank/DDBJ whole genome shotgun (WGS) entry which is preliminary data.</text>
</comment>